<organism evidence="10 11">
    <name type="scientific">Alkalibacterium olivapovliticus</name>
    <dbReference type="NCBI Taxonomy" id="99907"/>
    <lineage>
        <taxon>Bacteria</taxon>
        <taxon>Bacillati</taxon>
        <taxon>Bacillota</taxon>
        <taxon>Bacilli</taxon>
        <taxon>Lactobacillales</taxon>
        <taxon>Carnobacteriaceae</taxon>
        <taxon>Alkalibacterium</taxon>
    </lineage>
</organism>
<dbReference type="GO" id="GO:0006526">
    <property type="term" value="P:L-arginine biosynthetic process"/>
    <property type="evidence" value="ECO:0007669"/>
    <property type="project" value="TreeGrafter"/>
</dbReference>
<dbReference type="Proteomes" id="UP000238205">
    <property type="component" value="Unassembled WGS sequence"/>
</dbReference>
<evidence type="ECO:0000256" key="4">
    <source>
        <dbReference type="ARBA" id="ARBA00022723"/>
    </source>
</evidence>
<dbReference type="AlphaFoldDB" id="A0A2T0W663"/>
<dbReference type="InterPro" id="IPR002933">
    <property type="entry name" value="Peptidase_M20"/>
</dbReference>
<comment type="cofactor">
    <cofactor evidence="1">
        <name>Zn(2+)</name>
        <dbReference type="ChEBI" id="CHEBI:29105"/>
    </cofactor>
</comment>
<dbReference type="SUPFAM" id="SSF53187">
    <property type="entry name" value="Zn-dependent exopeptidases"/>
    <property type="match status" value="1"/>
</dbReference>
<accession>A0A2T0W663</accession>
<sequence length="469" mass="51186">MTEQTIDWKAEAAKRKDAFLKDLFDLLRIDSVRDDNKATDEAPVGPGPKEALEAFLALGERDGFITKNVDNWAGHIEYGDGDELMGVLAHVDVVPTGTGWETDPFEPVIKDGRIYARGSSDDKGPGVAAYYALKMIKDMDLPVSKKVRFIIGTDEESEWKGIKHYLETEPQPDFGFSPDATFPIINGEKGNATVFIETKADGTGSTHELVEFESGLRPNMVPQDAVAVVKSSNPAEIESSLNAFLDGVPVKGVVAVDGDKVTVEITGKAAHGSKPASGVNAATYLARFLSDFDFAKDAKTFLEVITLYLHDDPEGKKLGIDHTDAVMGELTSNSGVFSYKANESGKITVNMRYPQGLTEEGIFESFKAKLSQYDVELSKTEGKEPHYVPANDPLVTTLLDVYHRQTGLEAHEMVIGGGTYGRLMERGVAYGAMFPDSIDTMHQANEFMAVDDLMNAMAIYAEAIYELVK</sequence>
<dbReference type="PANTHER" id="PTHR43808">
    <property type="entry name" value="ACETYLORNITHINE DEACETYLASE"/>
    <property type="match status" value="1"/>
</dbReference>
<evidence type="ECO:0000256" key="8">
    <source>
        <dbReference type="ARBA" id="ARBA00023049"/>
    </source>
</evidence>
<proteinExistence type="inferred from homology"/>
<dbReference type="Pfam" id="PF01546">
    <property type="entry name" value="Peptidase_M20"/>
    <property type="match status" value="1"/>
</dbReference>
<dbReference type="CDD" id="cd03888">
    <property type="entry name" value="M20_PepV"/>
    <property type="match status" value="1"/>
</dbReference>
<dbReference type="PROSITE" id="PS00759">
    <property type="entry name" value="ARGE_DAPE_CPG2_2"/>
    <property type="match status" value="1"/>
</dbReference>
<keyword evidence="4" id="KW-0479">Metal-binding</keyword>
<evidence type="ECO:0000256" key="6">
    <source>
        <dbReference type="ARBA" id="ARBA00022833"/>
    </source>
</evidence>
<dbReference type="Gene3D" id="3.30.70.360">
    <property type="match status" value="2"/>
</dbReference>
<evidence type="ECO:0000313" key="10">
    <source>
        <dbReference type="EMBL" id="PRY82201.1"/>
    </source>
</evidence>
<gene>
    <name evidence="10" type="ORF">CLV38_11554</name>
</gene>
<evidence type="ECO:0000256" key="3">
    <source>
        <dbReference type="ARBA" id="ARBA00022670"/>
    </source>
</evidence>
<keyword evidence="7" id="KW-0224">Dipeptidase</keyword>
<evidence type="ECO:0000256" key="5">
    <source>
        <dbReference type="ARBA" id="ARBA00022801"/>
    </source>
</evidence>
<dbReference type="InterPro" id="IPR011291">
    <property type="entry name" value="Pept_M20A_peptidaseV"/>
</dbReference>
<dbReference type="Gene3D" id="3.40.630.10">
    <property type="entry name" value="Zn peptidases"/>
    <property type="match status" value="1"/>
</dbReference>
<dbReference type="EMBL" id="PVTO01000015">
    <property type="protein sequence ID" value="PRY82201.1"/>
    <property type="molecule type" value="Genomic_DNA"/>
</dbReference>
<evidence type="ECO:0000256" key="7">
    <source>
        <dbReference type="ARBA" id="ARBA00022997"/>
    </source>
</evidence>
<dbReference type="GO" id="GO:0006508">
    <property type="term" value="P:proteolysis"/>
    <property type="evidence" value="ECO:0007669"/>
    <property type="project" value="UniProtKB-KW"/>
</dbReference>
<dbReference type="PANTHER" id="PTHR43808:SF31">
    <property type="entry name" value="N-ACETYL-L-CITRULLINE DEACETYLASE"/>
    <property type="match status" value="1"/>
</dbReference>
<dbReference type="Pfam" id="PF07687">
    <property type="entry name" value="M20_dimer"/>
    <property type="match status" value="1"/>
</dbReference>
<dbReference type="InterPro" id="IPR050072">
    <property type="entry name" value="Peptidase_M20A"/>
</dbReference>
<keyword evidence="8" id="KW-0482">Metalloprotease</keyword>
<dbReference type="InterPro" id="IPR011650">
    <property type="entry name" value="Peptidase_M20_dimer"/>
</dbReference>
<keyword evidence="6" id="KW-0862">Zinc</keyword>
<keyword evidence="5" id="KW-0378">Hydrolase</keyword>
<reference evidence="10 11" key="1">
    <citation type="submission" date="2018-03" db="EMBL/GenBank/DDBJ databases">
        <title>Genomic Encyclopedia of Archaeal and Bacterial Type Strains, Phase II (KMG-II): from individual species to whole genera.</title>
        <authorList>
            <person name="Goeker M."/>
        </authorList>
    </citation>
    <scope>NUCLEOTIDE SEQUENCE [LARGE SCALE GENOMIC DNA]</scope>
    <source>
        <strain evidence="10 11">DSM 13175</strain>
    </source>
</reference>
<dbReference type="GO" id="GO:0008270">
    <property type="term" value="F:zinc ion binding"/>
    <property type="evidence" value="ECO:0007669"/>
    <property type="project" value="InterPro"/>
</dbReference>
<dbReference type="InterPro" id="IPR001261">
    <property type="entry name" value="ArgE/DapE_CS"/>
</dbReference>
<name>A0A2T0W663_9LACT</name>
<dbReference type="InterPro" id="IPR036264">
    <property type="entry name" value="Bact_exopeptidase_dim_dom"/>
</dbReference>
<dbReference type="OrthoDB" id="9761532at2"/>
<evidence type="ECO:0000259" key="9">
    <source>
        <dbReference type="Pfam" id="PF07687"/>
    </source>
</evidence>
<dbReference type="SUPFAM" id="SSF55031">
    <property type="entry name" value="Bacterial exopeptidase dimerisation domain"/>
    <property type="match status" value="1"/>
</dbReference>
<dbReference type="NCBIfam" id="TIGR01887">
    <property type="entry name" value="dipeptidaselike"/>
    <property type="match status" value="1"/>
</dbReference>
<dbReference type="GO" id="GO:0008237">
    <property type="term" value="F:metallopeptidase activity"/>
    <property type="evidence" value="ECO:0007669"/>
    <property type="project" value="UniProtKB-KW"/>
</dbReference>
<dbReference type="GO" id="GO:0008777">
    <property type="term" value="F:acetylornithine deacetylase activity"/>
    <property type="evidence" value="ECO:0007669"/>
    <property type="project" value="TreeGrafter"/>
</dbReference>
<evidence type="ECO:0000256" key="1">
    <source>
        <dbReference type="ARBA" id="ARBA00001947"/>
    </source>
</evidence>
<comment type="caution">
    <text evidence="10">The sequence shown here is derived from an EMBL/GenBank/DDBJ whole genome shotgun (WGS) entry which is preliminary data.</text>
</comment>
<dbReference type="NCBIfam" id="NF005591">
    <property type="entry name" value="PRK07318.1"/>
    <property type="match status" value="1"/>
</dbReference>
<feature type="domain" description="Peptidase M20 dimerisation" evidence="9">
    <location>
        <begin position="261"/>
        <end position="372"/>
    </location>
</feature>
<dbReference type="RefSeq" id="WP_106194077.1">
    <property type="nucleotide sequence ID" value="NZ_PVTO01000015.1"/>
</dbReference>
<dbReference type="NCBIfam" id="TIGR01886">
    <property type="entry name" value="dipeptidase"/>
    <property type="match status" value="1"/>
</dbReference>
<evidence type="ECO:0000313" key="11">
    <source>
        <dbReference type="Proteomes" id="UP000238205"/>
    </source>
</evidence>
<keyword evidence="3" id="KW-0645">Protease</keyword>
<evidence type="ECO:0000256" key="2">
    <source>
        <dbReference type="ARBA" id="ARBA00006247"/>
    </source>
</evidence>
<dbReference type="GO" id="GO:0016805">
    <property type="term" value="F:dipeptidase activity"/>
    <property type="evidence" value="ECO:0007669"/>
    <property type="project" value="UniProtKB-KW"/>
</dbReference>
<protein>
    <submittedName>
        <fullName evidence="10">Succinyl-diaminopimelate desuccinylase</fullName>
    </submittedName>
</protein>
<keyword evidence="11" id="KW-1185">Reference proteome</keyword>
<dbReference type="InterPro" id="IPR010964">
    <property type="entry name" value="M20A_pepV-rel"/>
</dbReference>
<comment type="similarity">
    <text evidence="2">Belongs to the peptidase M20A family.</text>
</comment>